<name>H8ZEI5_NEMA1</name>
<keyword evidence="3" id="KW-0132">Cell division</keyword>
<dbReference type="InterPro" id="IPR024395">
    <property type="entry name" value="CLASP_N_dom"/>
</dbReference>
<dbReference type="HOGENOM" id="CLU_660718_0_0_1"/>
<dbReference type="SUPFAM" id="SSF48371">
    <property type="entry name" value="ARM repeat"/>
    <property type="match status" value="1"/>
</dbReference>
<protein>
    <recommendedName>
        <fullName evidence="6">CLASP N-terminal domain-containing protein</fullName>
    </recommendedName>
</protein>
<accession>H8ZEI5</accession>
<comment type="similarity">
    <text evidence="2">Belongs to the CLASP family.</text>
</comment>
<evidence type="ECO:0000259" key="6">
    <source>
        <dbReference type="Pfam" id="PF12348"/>
    </source>
</evidence>
<proteinExistence type="inferred from homology"/>
<keyword evidence="5" id="KW-0498">Mitosis</keyword>
<keyword evidence="4" id="KW-0493">Microtubule</keyword>
<dbReference type="EMBL" id="JH604637">
    <property type="protein sequence ID" value="EHY64950.1"/>
    <property type="molecule type" value="Genomic_DNA"/>
</dbReference>
<evidence type="ECO:0000256" key="3">
    <source>
        <dbReference type="ARBA" id="ARBA00022618"/>
    </source>
</evidence>
<evidence type="ECO:0000256" key="5">
    <source>
        <dbReference type="ARBA" id="ARBA00022776"/>
    </source>
</evidence>
<dbReference type="GO" id="GO:0051301">
    <property type="term" value="P:cell division"/>
    <property type="evidence" value="ECO:0007669"/>
    <property type="project" value="UniProtKB-KW"/>
</dbReference>
<keyword evidence="5" id="KW-0131">Cell cycle</keyword>
<evidence type="ECO:0000256" key="1">
    <source>
        <dbReference type="ARBA" id="ARBA00004186"/>
    </source>
</evidence>
<dbReference type="Proteomes" id="UP000005622">
    <property type="component" value="Unassembled WGS sequence"/>
</dbReference>
<organism evidence="7">
    <name type="scientific">Nematocida ausubeli (strain ATCC PRA-371 / ERTm2)</name>
    <name type="common">Nematode killer fungus</name>
    <dbReference type="NCBI Taxonomy" id="1913371"/>
    <lineage>
        <taxon>Eukaryota</taxon>
        <taxon>Fungi</taxon>
        <taxon>Fungi incertae sedis</taxon>
        <taxon>Microsporidia</taxon>
        <taxon>Nematocida</taxon>
    </lineage>
</organism>
<dbReference type="Gene3D" id="1.25.10.10">
    <property type="entry name" value="Leucine-rich Repeat Variant"/>
    <property type="match status" value="1"/>
</dbReference>
<dbReference type="AlphaFoldDB" id="H8ZEI5"/>
<dbReference type="GO" id="GO:0005874">
    <property type="term" value="C:microtubule"/>
    <property type="evidence" value="ECO:0007669"/>
    <property type="project" value="UniProtKB-KW"/>
</dbReference>
<evidence type="ECO:0000313" key="7">
    <source>
        <dbReference type="EMBL" id="EHY64950.1"/>
    </source>
</evidence>
<feature type="domain" description="CLASP N-terminal" evidence="6">
    <location>
        <begin position="20"/>
        <end position="191"/>
    </location>
</feature>
<dbReference type="STRING" id="944018.H8ZEI5"/>
<dbReference type="InterPro" id="IPR011989">
    <property type="entry name" value="ARM-like"/>
</dbReference>
<gene>
    <name evidence="7" type="ORF">NERG_02006</name>
</gene>
<evidence type="ECO:0000256" key="2">
    <source>
        <dbReference type="ARBA" id="ARBA00009549"/>
    </source>
</evidence>
<evidence type="ECO:0000256" key="4">
    <source>
        <dbReference type="ARBA" id="ARBA00022701"/>
    </source>
</evidence>
<dbReference type="Pfam" id="PF12348">
    <property type="entry name" value="CLASP_N"/>
    <property type="match status" value="1"/>
</dbReference>
<comment type="subcellular location">
    <subcellularLocation>
        <location evidence="1">Cytoplasm</location>
        <location evidence="1">Cytoskeleton</location>
        <location evidence="1">Spindle</location>
    </subcellularLocation>
</comment>
<reference evidence="7" key="1">
    <citation type="submission" date="2011-03" db="EMBL/GenBank/DDBJ databases">
        <title>The Genome Sequence of Nematocida sp1 strain ERTm2.</title>
        <authorList>
            <consortium name="The Broad Institute Genome Sequencing Platform"/>
            <consortium name="The Broad Institute Genome Sequencing Center for Infectious Disease"/>
            <person name="Cuomo C."/>
            <person name="Troemel E."/>
            <person name="Young S.K."/>
            <person name="Zeng Q."/>
            <person name="Gargeya S."/>
            <person name="Fitzgerald M."/>
            <person name="Haas B."/>
            <person name="Abouelleil A."/>
            <person name="Alvarado L."/>
            <person name="Arachchi H.M."/>
            <person name="Berlin A."/>
            <person name="Brown A."/>
            <person name="Chapman S.B."/>
            <person name="Chen Z."/>
            <person name="Dunbar C."/>
            <person name="Freedman E."/>
            <person name="Gearin G."/>
            <person name="Gellesch M."/>
            <person name="Goldberg J."/>
            <person name="Griggs A."/>
            <person name="Gujja S."/>
            <person name="Heilman E.R."/>
            <person name="Heiman D."/>
            <person name="Howarth C."/>
            <person name="Larson L."/>
            <person name="Lui A."/>
            <person name="MacDonald P.J.P."/>
            <person name="Mehta T."/>
            <person name="Montmayeur A."/>
            <person name="Murphy C."/>
            <person name="Neiman D."/>
            <person name="Pearson M."/>
            <person name="Priest M."/>
            <person name="Roberts A."/>
            <person name="Saif S."/>
            <person name="Shea T."/>
            <person name="Shenoy N."/>
            <person name="Sisk P."/>
            <person name="Stolte C."/>
            <person name="Sykes S."/>
            <person name="White J."/>
            <person name="Yandava C."/>
            <person name="Wortman J."/>
            <person name="Nusbaum C."/>
            <person name="Birren B."/>
        </authorList>
    </citation>
    <scope>NUCLEOTIDE SEQUENCE</scope>
    <source>
        <strain evidence="7">ERTm2</strain>
    </source>
</reference>
<dbReference type="GO" id="GO:0005819">
    <property type="term" value="C:spindle"/>
    <property type="evidence" value="ECO:0007669"/>
    <property type="project" value="UniProtKB-SubCell"/>
</dbReference>
<dbReference type="InterPro" id="IPR016024">
    <property type="entry name" value="ARM-type_fold"/>
</dbReference>
<sequence>MKTLLSTAEAVKRGTLLQREKETENNWNKIDLVLERICEAKTPEDARILAELMPLICIGIQSNRSKLSGSGCKALSNLFEILGNELKDSLPQILPSLLGALSRTNKVIFMRAISTAATIAKQSSLQTIAKHLRISINTHSKTVRQGLLEMAIHGVERERIKELVEIMELLVEDVNPEVRARAKEGLSRISEMDRKTIVDLTNKAPEKTLPQRNGTLSEMETTMPASILSTVEGSPKPSVVVLKSSGANVVVRGPIRSFASTIFAPENIKKPLQPGYSLERIGQRLEMHKKEVEEGLKKEWTPKKTPIIKKRQGLSIGTPVCIKKQSQEAISYPDEENADLLNISEEIGNLSITKTEDTDHIVENKGMHDNIFSSREIKGTKEFIESCGIANDSMTDGDYSILAPDVFVKRSTTKKI</sequence>